<evidence type="ECO:0000313" key="13">
    <source>
        <dbReference type="EMBL" id="KIW92467.1"/>
    </source>
</evidence>
<keyword evidence="3 11" id="KW-0813">Transport</keyword>
<keyword evidence="9 10" id="KW-0472">Membrane</keyword>
<keyword evidence="14" id="KW-1185">Reference proteome</keyword>
<dbReference type="PANTHER" id="PTHR45624">
    <property type="entry name" value="MITOCHONDRIAL BASIC AMINO ACIDS TRANSPORTER-RELATED"/>
    <property type="match status" value="1"/>
</dbReference>
<name>A0A0D2G159_CLAB1</name>
<feature type="region of interest" description="Disordered" evidence="12">
    <location>
        <begin position="1"/>
        <end position="22"/>
    </location>
</feature>
<dbReference type="VEuPathDB" id="FungiDB:Z519_06314"/>
<dbReference type="InterPro" id="IPR018108">
    <property type="entry name" value="MCP_transmembrane"/>
</dbReference>
<dbReference type="EMBL" id="KN846988">
    <property type="protein sequence ID" value="KIW92467.1"/>
    <property type="molecule type" value="Genomic_DNA"/>
</dbReference>
<dbReference type="InterPro" id="IPR050567">
    <property type="entry name" value="Mitochondrial_Carrier"/>
</dbReference>
<dbReference type="AlphaFoldDB" id="A0A0D2G159"/>
<dbReference type="PANTHER" id="PTHR45624:SF26">
    <property type="entry name" value="CARRIER PROTEIN, PUTATIVE (AFU_ORTHOLOGUE AFUA_1G07710)-RELATED"/>
    <property type="match status" value="1"/>
</dbReference>
<dbReference type="OrthoDB" id="3364892at2759"/>
<dbReference type="Pfam" id="PF00153">
    <property type="entry name" value="Mito_carr"/>
    <property type="match status" value="1"/>
</dbReference>
<proteinExistence type="inferred from homology"/>
<keyword evidence="8" id="KW-0496">Mitochondrion</keyword>
<comment type="subcellular location">
    <subcellularLocation>
        <location evidence="1">Mitochondrion membrane</location>
        <topology evidence="1">Multi-pass membrane protein</topology>
    </subcellularLocation>
</comment>
<accession>A0A0D2G159</accession>
<dbReference type="GO" id="GO:0022857">
    <property type="term" value="F:transmembrane transporter activity"/>
    <property type="evidence" value="ECO:0007669"/>
    <property type="project" value="TreeGrafter"/>
</dbReference>
<evidence type="ECO:0000256" key="6">
    <source>
        <dbReference type="ARBA" id="ARBA00022792"/>
    </source>
</evidence>
<evidence type="ECO:0000256" key="12">
    <source>
        <dbReference type="SAM" id="MobiDB-lite"/>
    </source>
</evidence>
<evidence type="ECO:0000256" key="11">
    <source>
        <dbReference type="RuleBase" id="RU000488"/>
    </source>
</evidence>
<reference evidence="13" key="1">
    <citation type="submission" date="2015-01" db="EMBL/GenBank/DDBJ databases">
        <title>The Genome Sequence of Cladophialophora bantiana CBS 173.52.</title>
        <authorList>
            <consortium name="The Broad Institute Genomics Platform"/>
            <person name="Cuomo C."/>
            <person name="de Hoog S."/>
            <person name="Gorbushina A."/>
            <person name="Stielow B."/>
            <person name="Teixiera M."/>
            <person name="Abouelleil A."/>
            <person name="Chapman S.B."/>
            <person name="Priest M."/>
            <person name="Young S.K."/>
            <person name="Wortman J."/>
            <person name="Nusbaum C."/>
            <person name="Birren B."/>
        </authorList>
    </citation>
    <scope>NUCLEOTIDE SEQUENCE [LARGE SCALE GENOMIC DNA]</scope>
    <source>
        <strain evidence="13">CBS 173.52</strain>
    </source>
</reference>
<evidence type="ECO:0000256" key="8">
    <source>
        <dbReference type="ARBA" id="ARBA00023128"/>
    </source>
</evidence>
<evidence type="ECO:0000256" key="5">
    <source>
        <dbReference type="ARBA" id="ARBA00022737"/>
    </source>
</evidence>
<evidence type="ECO:0000256" key="3">
    <source>
        <dbReference type="ARBA" id="ARBA00022448"/>
    </source>
</evidence>
<keyword evidence="6" id="KW-0999">Mitochondrion inner membrane</keyword>
<evidence type="ECO:0000313" key="14">
    <source>
        <dbReference type="Proteomes" id="UP000053789"/>
    </source>
</evidence>
<keyword evidence="7" id="KW-1133">Transmembrane helix</keyword>
<evidence type="ECO:0008006" key="15">
    <source>
        <dbReference type="Google" id="ProtNLM"/>
    </source>
</evidence>
<dbReference type="PROSITE" id="PS50920">
    <property type="entry name" value="SOLCAR"/>
    <property type="match status" value="1"/>
</dbReference>
<sequence length="429" mass="48154">MDSLDDDPTSFEGVLPAMPPGSPPVYKDTKSNAATGASAAGVRAFTAQAVAFYFRAPVKAFFRTRVDYLAYAKSINPDIQTGRWSWRSTTPGLLATAIKHYGWRFVPEQLALPLLANVAVGAALYTSYLQILGVLHEPSAHARKTVYPPPPPQSTFLAGFAAGSIQSVLAAPLDALQVRFERRGPRYEDKTMWEYGKGKLREIGLRGIFAGFGLSFLKDSFGSGIFFCAFEWVKAQGYHGYAKWYYGHKIVREWEGEELGMKDREPIQATVDEGSQTKRDTEGPVIRPHYALEPTFLMLAGITASITQQLVLYPLSTIQTLHYERLEDLDQKAIKLNSDNAPLARRGRMLRAYYHAYQETWKQARIQAAAEGGMRRWLFRGFWWFTIRQVPSTSAGLIIFELVRRKYGQEGLGDQVRISSNGKYDILLV</sequence>
<gene>
    <name evidence="13" type="ORF">Z519_06314</name>
</gene>
<dbReference type="HOGENOM" id="CLU_034486_0_0_1"/>
<dbReference type="InterPro" id="IPR023395">
    <property type="entry name" value="MCP_dom_sf"/>
</dbReference>
<comment type="similarity">
    <text evidence="2 11">Belongs to the mitochondrial carrier (TC 2.A.29) family.</text>
</comment>
<dbReference type="Gene3D" id="1.50.40.10">
    <property type="entry name" value="Mitochondrial carrier domain"/>
    <property type="match status" value="1"/>
</dbReference>
<feature type="repeat" description="Solcar" evidence="10">
    <location>
        <begin position="150"/>
        <end position="236"/>
    </location>
</feature>
<keyword evidence="4 10" id="KW-0812">Transmembrane</keyword>
<dbReference type="GeneID" id="27699242"/>
<protein>
    <recommendedName>
        <fullName evidence="15">Mitochondrial thiamine pyrophosphate carrier 1</fullName>
    </recommendedName>
</protein>
<dbReference type="SUPFAM" id="SSF103506">
    <property type="entry name" value="Mitochondrial carrier"/>
    <property type="match status" value="1"/>
</dbReference>
<evidence type="ECO:0000256" key="1">
    <source>
        <dbReference type="ARBA" id="ARBA00004225"/>
    </source>
</evidence>
<evidence type="ECO:0000256" key="9">
    <source>
        <dbReference type="ARBA" id="ARBA00023136"/>
    </source>
</evidence>
<evidence type="ECO:0000256" key="7">
    <source>
        <dbReference type="ARBA" id="ARBA00022989"/>
    </source>
</evidence>
<keyword evidence="5" id="KW-0677">Repeat</keyword>
<dbReference type="GO" id="GO:0031966">
    <property type="term" value="C:mitochondrial membrane"/>
    <property type="evidence" value="ECO:0007669"/>
    <property type="project" value="UniProtKB-SubCell"/>
</dbReference>
<evidence type="ECO:0000256" key="2">
    <source>
        <dbReference type="ARBA" id="ARBA00006375"/>
    </source>
</evidence>
<organism evidence="13 14">
    <name type="scientific">Cladophialophora bantiana (strain ATCC 10958 / CBS 173.52 / CDC B-1940 / NIH 8579)</name>
    <name type="common">Xylohypha bantiana</name>
    <dbReference type="NCBI Taxonomy" id="1442370"/>
    <lineage>
        <taxon>Eukaryota</taxon>
        <taxon>Fungi</taxon>
        <taxon>Dikarya</taxon>
        <taxon>Ascomycota</taxon>
        <taxon>Pezizomycotina</taxon>
        <taxon>Eurotiomycetes</taxon>
        <taxon>Chaetothyriomycetidae</taxon>
        <taxon>Chaetothyriales</taxon>
        <taxon>Herpotrichiellaceae</taxon>
        <taxon>Cladophialophora</taxon>
    </lineage>
</organism>
<dbReference type="RefSeq" id="XP_016619136.1">
    <property type="nucleotide sequence ID" value="XM_016764054.1"/>
</dbReference>
<evidence type="ECO:0000256" key="4">
    <source>
        <dbReference type="ARBA" id="ARBA00022692"/>
    </source>
</evidence>
<evidence type="ECO:0000256" key="10">
    <source>
        <dbReference type="PROSITE-ProRule" id="PRU00282"/>
    </source>
</evidence>
<dbReference type="Proteomes" id="UP000053789">
    <property type="component" value="Unassembled WGS sequence"/>
</dbReference>